<dbReference type="GO" id="GO:0016787">
    <property type="term" value="F:hydrolase activity"/>
    <property type="evidence" value="ECO:0007669"/>
    <property type="project" value="UniProtKB-KW"/>
</dbReference>
<dbReference type="Proteomes" id="UP000216885">
    <property type="component" value="Unassembled WGS sequence"/>
</dbReference>
<accession>A0A261U1W0</accession>
<dbReference type="EMBL" id="NEVQ01000013">
    <property type="protein sequence ID" value="OZI55954.1"/>
    <property type="molecule type" value="Genomic_DNA"/>
</dbReference>
<dbReference type="PANTHER" id="PTHR35563:SF2">
    <property type="entry name" value="BARREL METAL-DEPENDENT HYDROLASE, PUTATIVE (AFU_ORTHOLOGUE AFUA_1G16240)-RELATED"/>
    <property type="match status" value="1"/>
</dbReference>
<dbReference type="InterPro" id="IPR052358">
    <property type="entry name" value="Aro_Compnd_Degr_Hydrolases"/>
</dbReference>
<gene>
    <name evidence="2" type="ORF">CAL20_10870</name>
</gene>
<name>A0A261U1W0_9BORD</name>
<dbReference type="PANTHER" id="PTHR35563">
    <property type="entry name" value="BARREL METAL-DEPENDENT HYDROLASE, PUTATIVE (AFU_ORTHOLOGUE AFUA_1G16240)-RELATED"/>
    <property type="match status" value="1"/>
</dbReference>
<keyword evidence="3" id="KW-1185">Reference proteome</keyword>
<dbReference type="Pfam" id="PF04909">
    <property type="entry name" value="Amidohydro_2"/>
    <property type="match status" value="1"/>
</dbReference>
<dbReference type="AlphaFoldDB" id="A0A261U1W0"/>
<proteinExistence type="predicted"/>
<organism evidence="2 3">
    <name type="scientific">Bordetella genomosp. 4</name>
    <dbReference type="NCBI Taxonomy" id="463044"/>
    <lineage>
        <taxon>Bacteria</taxon>
        <taxon>Pseudomonadati</taxon>
        <taxon>Pseudomonadota</taxon>
        <taxon>Betaproteobacteria</taxon>
        <taxon>Burkholderiales</taxon>
        <taxon>Alcaligenaceae</taxon>
        <taxon>Bordetella</taxon>
    </lineage>
</organism>
<evidence type="ECO:0000313" key="3">
    <source>
        <dbReference type="Proteomes" id="UP000216885"/>
    </source>
</evidence>
<feature type="domain" description="Amidohydrolase-related" evidence="1">
    <location>
        <begin position="22"/>
        <end position="286"/>
    </location>
</feature>
<dbReference type="InterPro" id="IPR032466">
    <property type="entry name" value="Metal_Hydrolase"/>
</dbReference>
<dbReference type="RefSeq" id="WP_094837854.1">
    <property type="nucleotide sequence ID" value="NZ_NEVQ01000013.1"/>
</dbReference>
<comment type="caution">
    <text evidence="2">The sequence shown here is derived from an EMBL/GenBank/DDBJ whole genome shotgun (WGS) entry which is preliminary data.</text>
</comment>
<evidence type="ECO:0000313" key="2">
    <source>
        <dbReference type="EMBL" id="OZI55954.1"/>
    </source>
</evidence>
<protein>
    <submittedName>
        <fullName evidence="2">Amidohydrolase</fullName>
    </submittedName>
</protein>
<dbReference type="SUPFAM" id="SSF51556">
    <property type="entry name" value="Metallo-dependent hydrolases"/>
    <property type="match status" value="1"/>
</dbReference>
<reference evidence="2 3" key="1">
    <citation type="submission" date="2017-05" db="EMBL/GenBank/DDBJ databases">
        <title>Complete and WGS of Bordetella genogroups.</title>
        <authorList>
            <person name="Spilker T."/>
            <person name="LiPuma J."/>
        </authorList>
    </citation>
    <scope>NUCLEOTIDE SEQUENCE [LARGE SCALE GENOMIC DNA]</scope>
    <source>
        <strain evidence="2 3">AU9919</strain>
    </source>
</reference>
<dbReference type="Gene3D" id="3.20.20.140">
    <property type="entry name" value="Metal-dependent hydrolases"/>
    <property type="match status" value="1"/>
</dbReference>
<dbReference type="InterPro" id="IPR006680">
    <property type="entry name" value="Amidohydro-rel"/>
</dbReference>
<evidence type="ECO:0000259" key="1">
    <source>
        <dbReference type="Pfam" id="PF04909"/>
    </source>
</evidence>
<sequence length="302" mass="32756">MAALAYTSGTAHPVSPVPLHACDCHIHVYDARFPAVPGATLLPPDASVEQYRALQARLGTSRAVLVTPSTYGTDNHSMLAGLAAMGDQARGVAVIDGNESDSALQALHHAGVRGIRLNLSRGVVGHIDQIAPIASRIAQWNWHLQLLMPSDQLALQAEILTRLPVQIVFDHMARLQPGQAFNHPAHALVLRLLREGRAWVKLSGGYIVSGSGRTDDPAIDPLARSYIHAAPDRVLWGSDWPHATASAGLHPMPDDAQQIDRLAHWAQDNEVFRQILVRNPEQLYGFTSHTSLPSFANLQETS</sequence>
<keyword evidence="2" id="KW-0378">Hydrolase</keyword>